<comment type="caution">
    <text evidence="2">The sequence shown here is derived from an EMBL/GenBank/DDBJ whole genome shotgun (WGS) entry which is preliminary data.</text>
</comment>
<dbReference type="EMBL" id="LOHZ01000023">
    <property type="protein sequence ID" value="KYO67048.1"/>
    <property type="molecule type" value="Genomic_DNA"/>
</dbReference>
<dbReference type="InterPro" id="IPR009620">
    <property type="entry name" value="UPF0236"/>
</dbReference>
<evidence type="ECO:0000256" key="1">
    <source>
        <dbReference type="ARBA" id="ARBA00006539"/>
    </source>
</evidence>
<comment type="similarity">
    <text evidence="1">Belongs to the UPF0236 family.</text>
</comment>
<gene>
    <name evidence="2" type="ORF">ATZ99_08660</name>
</gene>
<dbReference type="Proteomes" id="UP000075737">
    <property type="component" value="Unassembled WGS sequence"/>
</dbReference>
<evidence type="ECO:0000313" key="2">
    <source>
        <dbReference type="EMBL" id="KYO67048.1"/>
    </source>
</evidence>
<proteinExistence type="inferred from homology"/>
<reference evidence="2 3" key="1">
    <citation type="submission" date="2015-12" db="EMBL/GenBank/DDBJ databases">
        <title>Draft genome of Thermovenabulum gondwanense isolated from a red thermophilic microbial mat colonisisng an outflow channel of a bore well.</title>
        <authorList>
            <person name="Patel B.K."/>
        </authorList>
    </citation>
    <scope>NUCLEOTIDE SEQUENCE [LARGE SCALE GENOMIC DNA]</scope>
    <source>
        <strain evidence="2 3">R270</strain>
    </source>
</reference>
<dbReference type="AlphaFoldDB" id="A0A161QCP0"/>
<dbReference type="STRING" id="520767.ATZ99_08660"/>
<accession>A0A161QCP0</accession>
<keyword evidence="3" id="KW-1185">Reference proteome</keyword>
<name>A0A161QCP0_9FIRM</name>
<protein>
    <submittedName>
        <fullName evidence="2">Uncharacterized protein</fullName>
    </submittedName>
</protein>
<organism evidence="2 3">
    <name type="scientific">Thermovenabulum gondwanense</name>
    <dbReference type="NCBI Taxonomy" id="520767"/>
    <lineage>
        <taxon>Bacteria</taxon>
        <taxon>Bacillati</taxon>
        <taxon>Bacillota</taxon>
        <taxon>Clostridia</taxon>
        <taxon>Thermosediminibacterales</taxon>
        <taxon>Thermosediminibacteraceae</taxon>
        <taxon>Thermovenabulum</taxon>
    </lineage>
</organism>
<sequence>MKKALWKEIFKGDKEKVTGILIQKYNEYEGEGDKNLVRKCIDYIKNNWEGIYSYNLYKGEITGCSAESHVSHVLSERLSRGPLSWSKIGAHKMAQLRAVKASGISIKEMIIKQRFEDLKPVELPRTTLYKAKQQIKKINEKYGTIRDLPILLNKKTFTSMTIKSLLQQINI</sequence>
<dbReference type="Pfam" id="PF06782">
    <property type="entry name" value="UPF0236"/>
    <property type="match status" value="1"/>
</dbReference>
<evidence type="ECO:0000313" key="3">
    <source>
        <dbReference type="Proteomes" id="UP000075737"/>
    </source>
</evidence>